<gene>
    <name evidence="1" type="ORF">HK097_001624</name>
</gene>
<evidence type="ECO:0000313" key="1">
    <source>
        <dbReference type="EMBL" id="KAJ3043938.1"/>
    </source>
</evidence>
<sequence>VQTNEADVPNKETVRKNKKLVDEQEQGENIALRTTRAVAAAAAAAVGAAARAAGAAGGAADAASGGGEALAP</sequence>
<dbReference type="AlphaFoldDB" id="A0AAD5SC63"/>
<accession>A0AAD5SC63</accession>
<feature type="non-terminal residue" evidence="1">
    <location>
        <position position="1"/>
    </location>
</feature>
<proteinExistence type="predicted"/>
<protein>
    <submittedName>
        <fullName evidence="1">Uncharacterized protein</fullName>
    </submittedName>
</protein>
<reference evidence="1" key="1">
    <citation type="submission" date="2020-05" db="EMBL/GenBank/DDBJ databases">
        <title>Phylogenomic resolution of chytrid fungi.</title>
        <authorList>
            <person name="Stajich J.E."/>
            <person name="Amses K."/>
            <person name="Simmons R."/>
            <person name="Seto K."/>
            <person name="Myers J."/>
            <person name="Bonds A."/>
            <person name="Quandt C.A."/>
            <person name="Barry K."/>
            <person name="Liu P."/>
            <person name="Grigoriev I."/>
            <person name="Longcore J.E."/>
            <person name="James T.Y."/>
        </authorList>
    </citation>
    <scope>NUCLEOTIDE SEQUENCE</scope>
    <source>
        <strain evidence="1">JEL0318</strain>
    </source>
</reference>
<evidence type="ECO:0000313" key="2">
    <source>
        <dbReference type="Proteomes" id="UP001212841"/>
    </source>
</evidence>
<dbReference type="EMBL" id="JADGJD010001328">
    <property type="protein sequence ID" value="KAJ3043938.1"/>
    <property type="molecule type" value="Genomic_DNA"/>
</dbReference>
<keyword evidence="2" id="KW-1185">Reference proteome</keyword>
<organism evidence="1 2">
    <name type="scientific">Rhizophlyctis rosea</name>
    <dbReference type="NCBI Taxonomy" id="64517"/>
    <lineage>
        <taxon>Eukaryota</taxon>
        <taxon>Fungi</taxon>
        <taxon>Fungi incertae sedis</taxon>
        <taxon>Chytridiomycota</taxon>
        <taxon>Chytridiomycota incertae sedis</taxon>
        <taxon>Chytridiomycetes</taxon>
        <taxon>Rhizophlyctidales</taxon>
        <taxon>Rhizophlyctidaceae</taxon>
        <taxon>Rhizophlyctis</taxon>
    </lineage>
</organism>
<name>A0AAD5SC63_9FUNG</name>
<dbReference type="Proteomes" id="UP001212841">
    <property type="component" value="Unassembled WGS sequence"/>
</dbReference>
<comment type="caution">
    <text evidence="1">The sequence shown here is derived from an EMBL/GenBank/DDBJ whole genome shotgun (WGS) entry which is preliminary data.</text>
</comment>